<name>A0A383U1U3_9FLAO</name>
<evidence type="ECO:0000313" key="1">
    <source>
        <dbReference type="EMBL" id="SZD73131.1"/>
    </source>
</evidence>
<organism evidence="1 2">
    <name type="scientific">Candidatus Ornithobacterium hominis</name>
    <dbReference type="NCBI Taxonomy" id="2497989"/>
    <lineage>
        <taxon>Bacteria</taxon>
        <taxon>Pseudomonadati</taxon>
        <taxon>Bacteroidota</taxon>
        <taxon>Flavobacteriia</taxon>
        <taxon>Flavobacteriales</taxon>
        <taxon>Weeksellaceae</taxon>
        <taxon>Ornithobacterium</taxon>
    </lineage>
</organism>
<reference evidence="1 2" key="1">
    <citation type="submission" date="2018-09" db="EMBL/GenBank/DDBJ databases">
        <authorList>
            <consortium name="Pathogen Informatics"/>
        </authorList>
    </citation>
    <scope>NUCLEOTIDE SEQUENCE [LARGE SCALE GENOMIC DNA]</scope>
    <source>
        <strain evidence="1 2">OH-22767</strain>
    </source>
</reference>
<gene>
    <name evidence="1" type="ORF">SAMEA104719789_01176</name>
</gene>
<accession>A0A383U1U3</accession>
<protein>
    <recommendedName>
        <fullName evidence="3">SGNH/GDSL hydrolase family protein</fullName>
    </recommendedName>
</protein>
<proteinExistence type="predicted"/>
<dbReference type="EMBL" id="UNSC01000004">
    <property type="protein sequence ID" value="SZD73131.1"/>
    <property type="molecule type" value="Genomic_DNA"/>
</dbReference>
<evidence type="ECO:0008006" key="3">
    <source>
        <dbReference type="Google" id="ProtNLM"/>
    </source>
</evidence>
<keyword evidence="2" id="KW-1185">Reference proteome</keyword>
<dbReference type="Proteomes" id="UP000262142">
    <property type="component" value="Unassembled WGS sequence"/>
</dbReference>
<dbReference type="AlphaFoldDB" id="A0A383U1U3"/>
<sequence>MKRFIFQSILISIISLSAILIIMLRADGYTDPFYVRFTTSKQQNMILGTSRAAQGLQPKVFEQILKKDINNFAFTVGHSPFGKVYLESIKRKHNKKEDGLFIIAVDPWSISSWSSSPNDLSQFRENKLCLNKTKIVNLNPNIFYILDNLSERRLDILFQNKSNMFLHKDGWLEISNIKMDSASVADRVSSKIETYRNQYLPKANFSSTRLQYLIKTVCYLKEYGDVYLVRLPIHEKMMEIEKELMPDFDSKIKEAIDLSDGYLDMTPENSLFNYTDGNHLYKDSGKKVSKIIANWITDKNKARTHNNVYTK</sequence>
<evidence type="ECO:0000313" key="2">
    <source>
        <dbReference type="Proteomes" id="UP000262142"/>
    </source>
</evidence>